<organism evidence="1 2">
    <name type="scientific">Candidatus Nesterenkonia stercoripullorum</name>
    <dbReference type="NCBI Taxonomy" id="2838701"/>
    <lineage>
        <taxon>Bacteria</taxon>
        <taxon>Bacillati</taxon>
        <taxon>Actinomycetota</taxon>
        <taxon>Actinomycetes</taxon>
        <taxon>Micrococcales</taxon>
        <taxon>Micrococcaceae</taxon>
        <taxon>Nesterenkonia</taxon>
    </lineage>
</organism>
<feature type="non-terminal residue" evidence="1">
    <location>
        <position position="1"/>
    </location>
</feature>
<evidence type="ECO:0000313" key="1">
    <source>
        <dbReference type="EMBL" id="HIW99431.1"/>
    </source>
</evidence>
<protein>
    <submittedName>
        <fullName evidence="1">Glycosyltransferase family 1 protein</fullName>
    </submittedName>
</protein>
<proteinExistence type="predicted"/>
<dbReference type="SUPFAM" id="SSF53756">
    <property type="entry name" value="UDP-Glycosyltransferase/glycogen phosphorylase"/>
    <property type="match status" value="1"/>
</dbReference>
<sequence>GTPVIVSDLPIFAEIAGEAVREGGTQIDSPDDPEATAQAVRALSAPEMFGAASRAAYRRSQDYSWDASAQRLIEMARRAAAQYRKD</sequence>
<dbReference type="Proteomes" id="UP000824151">
    <property type="component" value="Unassembled WGS sequence"/>
</dbReference>
<dbReference type="EMBL" id="DXGD01000169">
    <property type="protein sequence ID" value="HIW99431.1"/>
    <property type="molecule type" value="Genomic_DNA"/>
</dbReference>
<accession>A0A9D1USF2</accession>
<dbReference type="AlphaFoldDB" id="A0A9D1USF2"/>
<name>A0A9D1USF2_9MICC</name>
<reference evidence="1" key="1">
    <citation type="journal article" date="2021" name="PeerJ">
        <title>Extensive microbial diversity within the chicken gut microbiome revealed by metagenomics and culture.</title>
        <authorList>
            <person name="Gilroy R."/>
            <person name="Ravi A."/>
            <person name="Getino M."/>
            <person name="Pursley I."/>
            <person name="Horton D.L."/>
            <person name="Alikhan N.F."/>
            <person name="Baker D."/>
            <person name="Gharbi K."/>
            <person name="Hall N."/>
            <person name="Watson M."/>
            <person name="Adriaenssens E.M."/>
            <person name="Foster-Nyarko E."/>
            <person name="Jarju S."/>
            <person name="Secka A."/>
            <person name="Antonio M."/>
            <person name="Oren A."/>
            <person name="Chaudhuri R.R."/>
            <person name="La Ragione R."/>
            <person name="Hildebrand F."/>
            <person name="Pallen M.J."/>
        </authorList>
    </citation>
    <scope>NUCLEOTIDE SEQUENCE</scope>
    <source>
        <strain evidence="1">ChiHejej3B27-3195</strain>
    </source>
</reference>
<reference evidence="1" key="2">
    <citation type="submission" date="2021-04" db="EMBL/GenBank/DDBJ databases">
        <authorList>
            <person name="Gilroy R."/>
        </authorList>
    </citation>
    <scope>NUCLEOTIDE SEQUENCE</scope>
    <source>
        <strain evidence="1">ChiHejej3B27-3195</strain>
    </source>
</reference>
<gene>
    <name evidence="1" type="ORF">H9871_04740</name>
</gene>
<dbReference type="Gene3D" id="3.40.50.2000">
    <property type="entry name" value="Glycogen Phosphorylase B"/>
    <property type="match status" value="2"/>
</dbReference>
<comment type="caution">
    <text evidence="1">The sequence shown here is derived from an EMBL/GenBank/DDBJ whole genome shotgun (WGS) entry which is preliminary data.</text>
</comment>
<evidence type="ECO:0000313" key="2">
    <source>
        <dbReference type="Proteomes" id="UP000824151"/>
    </source>
</evidence>